<reference evidence="9" key="1">
    <citation type="submission" date="2025-08" db="UniProtKB">
        <authorList>
            <consortium name="RefSeq"/>
        </authorList>
    </citation>
    <scope>IDENTIFICATION</scope>
</reference>
<feature type="transmembrane region" description="Helical" evidence="7">
    <location>
        <begin position="171"/>
        <end position="190"/>
    </location>
</feature>
<feature type="transmembrane region" description="Helical" evidence="7">
    <location>
        <begin position="115"/>
        <end position="138"/>
    </location>
</feature>
<dbReference type="InParanoid" id="A0A6J2W0D9"/>
<feature type="transmembrane region" description="Helical" evidence="7">
    <location>
        <begin position="83"/>
        <end position="103"/>
    </location>
</feature>
<keyword evidence="4 7" id="KW-1133">Transmembrane helix</keyword>
<keyword evidence="3 7" id="KW-0812">Transmembrane</keyword>
<comment type="subcellular location">
    <subcellularLocation>
        <location evidence="1">Membrane</location>
        <topology evidence="1">Multi-pass membrane protein</topology>
    </subcellularLocation>
</comment>
<comment type="similarity">
    <text evidence="2">Belongs to the MS4A family.</text>
</comment>
<evidence type="ECO:0000256" key="4">
    <source>
        <dbReference type="ARBA" id="ARBA00022989"/>
    </source>
</evidence>
<dbReference type="GO" id="GO:0016020">
    <property type="term" value="C:membrane"/>
    <property type="evidence" value="ECO:0007669"/>
    <property type="project" value="UniProtKB-SubCell"/>
</dbReference>
<protein>
    <submittedName>
        <fullName evidence="9">Membrane-spanning 4-domains subfamily A member 4A</fullName>
    </submittedName>
</protein>
<dbReference type="Pfam" id="PF04103">
    <property type="entry name" value="CD20"/>
    <property type="match status" value="1"/>
</dbReference>
<dbReference type="Proteomes" id="UP000504632">
    <property type="component" value="Chromosome 8"/>
</dbReference>
<evidence type="ECO:0000256" key="1">
    <source>
        <dbReference type="ARBA" id="ARBA00004141"/>
    </source>
</evidence>
<keyword evidence="5 7" id="KW-0472">Membrane</keyword>
<dbReference type="AlphaFoldDB" id="A0A6J2W0D9"/>
<keyword evidence="8" id="KW-1185">Reference proteome</keyword>
<dbReference type="OrthoDB" id="10071849at2759"/>
<evidence type="ECO:0000313" key="8">
    <source>
        <dbReference type="Proteomes" id="UP000504632"/>
    </source>
</evidence>
<feature type="region of interest" description="Disordered" evidence="6">
    <location>
        <begin position="198"/>
        <end position="238"/>
    </location>
</feature>
<evidence type="ECO:0000256" key="6">
    <source>
        <dbReference type="SAM" id="MobiDB-lite"/>
    </source>
</evidence>
<evidence type="ECO:0000256" key="7">
    <source>
        <dbReference type="SAM" id="Phobius"/>
    </source>
</evidence>
<dbReference type="GeneID" id="115818410"/>
<dbReference type="RefSeq" id="XP_030637638.1">
    <property type="nucleotide sequence ID" value="XM_030781778.1"/>
</dbReference>
<sequence length="238" mass="25845">MPASVTTTAHGVRVVTHIYPLDEKTETSVTGGIKVHSSKPKLSEMTRMFFRGQPEILGIVQIFTGLLMVVIGINTAIASTLLWEIPVGLGIACIISGSVSVAARRGTNSHLIKGTFAMNIISSVLALAGVVYFCIALSDRPESSGCKEYRYSWNCQWMFIRYMNMLDGIKGLLLTLAVLEICVSVSLSVFSAKAIRRTSEPESVPLTDPESDEDSHYSSKSKLVNDCAVPLNPPSYEP</sequence>
<feature type="transmembrane region" description="Helical" evidence="7">
    <location>
        <begin position="56"/>
        <end position="77"/>
    </location>
</feature>
<name>A0A6J2W0D9_CHACN</name>
<dbReference type="PANTHER" id="PTHR23320">
    <property type="entry name" value="MEMBRANE-SPANNING 4-DOMAINS SUBFAMILY A MS4A -RELATED"/>
    <property type="match status" value="1"/>
</dbReference>
<accession>A0A6J2W0D9</accession>
<evidence type="ECO:0000313" key="9">
    <source>
        <dbReference type="RefSeq" id="XP_030637638.1"/>
    </source>
</evidence>
<evidence type="ECO:0000256" key="5">
    <source>
        <dbReference type="ARBA" id="ARBA00023136"/>
    </source>
</evidence>
<dbReference type="InterPro" id="IPR030417">
    <property type="entry name" value="MS4A"/>
</dbReference>
<evidence type="ECO:0000256" key="2">
    <source>
        <dbReference type="ARBA" id="ARBA00009565"/>
    </source>
</evidence>
<gene>
    <name evidence="9" type="primary">si:dkey-7j14.6</name>
</gene>
<organism evidence="8 9">
    <name type="scientific">Chanos chanos</name>
    <name type="common">Milkfish</name>
    <name type="synonym">Mugil chanos</name>
    <dbReference type="NCBI Taxonomy" id="29144"/>
    <lineage>
        <taxon>Eukaryota</taxon>
        <taxon>Metazoa</taxon>
        <taxon>Chordata</taxon>
        <taxon>Craniata</taxon>
        <taxon>Vertebrata</taxon>
        <taxon>Euteleostomi</taxon>
        <taxon>Actinopterygii</taxon>
        <taxon>Neopterygii</taxon>
        <taxon>Teleostei</taxon>
        <taxon>Ostariophysi</taxon>
        <taxon>Gonorynchiformes</taxon>
        <taxon>Chanidae</taxon>
        <taxon>Chanos</taxon>
    </lineage>
</organism>
<dbReference type="InterPro" id="IPR007237">
    <property type="entry name" value="CD20-like"/>
</dbReference>
<proteinExistence type="inferred from homology"/>
<dbReference type="PANTHER" id="PTHR23320:SF128">
    <property type="entry name" value="MEMBRANE-SPANNING 4-DOMAINS SUBFAMILY A MEMBER 4A"/>
    <property type="match status" value="1"/>
</dbReference>
<evidence type="ECO:0000256" key="3">
    <source>
        <dbReference type="ARBA" id="ARBA00022692"/>
    </source>
</evidence>